<evidence type="ECO:0000256" key="1">
    <source>
        <dbReference type="SAM" id="SignalP"/>
    </source>
</evidence>
<name>A0AAV5QEI1_9ASCO</name>
<dbReference type="Proteomes" id="UP001360560">
    <property type="component" value="Unassembled WGS sequence"/>
</dbReference>
<protein>
    <recommendedName>
        <fullName evidence="4">Secreted protein</fullName>
    </recommendedName>
</protein>
<dbReference type="RefSeq" id="XP_064849986.1">
    <property type="nucleotide sequence ID" value="XM_064993914.1"/>
</dbReference>
<evidence type="ECO:0000313" key="2">
    <source>
        <dbReference type="EMBL" id="GMM32986.1"/>
    </source>
</evidence>
<proteinExistence type="predicted"/>
<gene>
    <name evidence="2" type="ORF">DASC09_003110</name>
</gene>
<evidence type="ECO:0000313" key="3">
    <source>
        <dbReference type="Proteomes" id="UP001360560"/>
    </source>
</evidence>
<keyword evidence="3" id="KW-1185">Reference proteome</keyword>
<comment type="caution">
    <text evidence="2">The sequence shown here is derived from an EMBL/GenBank/DDBJ whole genome shotgun (WGS) entry which is preliminary data.</text>
</comment>
<organism evidence="2 3">
    <name type="scientific">Saccharomycopsis crataegensis</name>
    <dbReference type="NCBI Taxonomy" id="43959"/>
    <lineage>
        <taxon>Eukaryota</taxon>
        <taxon>Fungi</taxon>
        <taxon>Dikarya</taxon>
        <taxon>Ascomycota</taxon>
        <taxon>Saccharomycotina</taxon>
        <taxon>Saccharomycetes</taxon>
        <taxon>Saccharomycopsidaceae</taxon>
        <taxon>Saccharomycopsis</taxon>
    </lineage>
</organism>
<sequence length="99" mass="9751">MKSTSALLSILCSAVAVYAADASSANSTVSSTSGSSYSVPELMTFTETSNAVPSGNFLAGSSSTSSSSSKGDAPNAFADMGFPAQMGGLVGLGMIFGFL</sequence>
<dbReference type="GeneID" id="90070965"/>
<feature type="chain" id="PRO_5043484382" description="Secreted protein" evidence="1">
    <location>
        <begin position="20"/>
        <end position="99"/>
    </location>
</feature>
<dbReference type="AlphaFoldDB" id="A0AAV5QEI1"/>
<accession>A0AAV5QEI1</accession>
<evidence type="ECO:0008006" key="4">
    <source>
        <dbReference type="Google" id="ProtNLM"/>
    </source>
</evidence>
<reference evidence="2 3" key="1">
    <citation type="journal article" date="2023" name="Elife">
        <title>Identification of key yeast species and microbe-microbe interactions impacting larval growth of Drosophila in the wild.</title>
        <authorList>
            <person name="Mure A."/>
            <person name="Sugiura Y."/>
            <person name="Maeda R."/>
            <person name="Honda K."/>
            <person name="Sakurai N."/>
            <person name="Takahashi Y."/>
            <person name="Watada M."/>
            <person name="Katoh T."/>
            <person name="Gotoh A."/>
            <person name="Gotoh Y."/>
            <person name="Taniguchi I."/>
            <person name="Nakamura K."/>
            <person name="Hayashi T."/>
            <person name="Katayama T."/>
            <person name="Uemura T."/>
            <person name="Hattori Y."/>
        </authorList>
    </citation>
    <scope>NUCLEOTIDE SEQUENCE [LARGE SCALE GENOMIC DNA]</scope>
    <source>
        <strain evidence="2 3">SC-9</strain>
    </source>
</reference>
<feature type="signal peptide" evidence="1">
    <location>
        <begin position="1"/>
        <end position="19"/>
    </location>
</feature>
<keyword evidence="1" id="KW-0732">Signal</keyword>
<dbReference type="EMBL" id="BTFZ01000001">
    <property type="protein sequence ID" value="GMM32986.1"/>
    <property type="molecule type" value="Genomic_DNA"/>
</dbReference>